<feature type="compositionally biased region" description="Basic and acidic residues" evidence="1">
    <location>
        <begin position="29"/>
        <end position="60"/>
    </location>
</feature>
<sequence>MANNETYTYSPSEVCLSYFNSELLIPTPKSDESKNEKREKGGEKNSNRKDPSRNTCKEEVPLNNNIGKQSGDFVEMPSEVVEHRMDDNVPNEIDGAKGEHVPNHVVKKGNLEILVCKQVANPGVNEIVDKGRPLKRKRVYGE</sequence>
<accession>A0ABQ4YDF1</accession>
<gene>
    <name evidence="2" type="ORF">Tco_0725600</name>
</gene>
<dbReference type="Proteomes" id="UP001151760">
    <property type="component" value="Unassembled WGS sequence"/>
</dbReference>
<keyword evidence="3" id="KW-1185">Reference proteome</keyword>
<protein>
    <submittedName>
        <fullName evidence="2">Uncharacterized protein</fullName>
    </submittedName>
</protein>
<organism evidence="2 3">
    <name type="scientific">Tanacetum coccineum</name>
    <dbReference type="NCBI Taxonomy" id="301880"/>
    <lineage>
        <taxon>Eukaryota</taxon>
        <taxon>Viridiplantae</taxon>
        <taxon>Streptophyta</taxon>
        <taxon>Embryophyta</taxon>
        <taxon>Tracheophyta</taxon>
        <taxon>Spermatophyta</taxon>
        <taxon>Magnoliopsida</taxon>
        <taxon>eudicotyledons</taxon>
        <taxon>Gunneridae</taxon>
        <taxon>Pentapetalae</taxon>
        <taxon>asterids</taxon>
        <taxon>campanulids</taxon>
        <taxon>Asterales</taxon>
        <taxon>Asteraceae</taxon>
        <taxon>Asteroideae</taxon>
        <taxon>Anthemideae</taxon>
        <taxon>Anthemidinae</taxon>
        <taxon>Tanacetum</taxon>
    </lineage>
</organism>
<evidence type="ECO:0000313" key="3">
    <source>
        <dbReference type="Proteomes" id="UP001151760"/>
    </source>
</evidence>
<dbReference type="EMBL" id="BQNB010010324">
    <property type="protein sequence ID" value="GJS75719.1"/>
    <property type="molecule type" value="Genomic_DNA"/>
</dbReference>
<feature type="region of interest" description="Disordered" evidence="1">
    <location>
        <begin position="25"/>
        <end position="72"/>
    </location>
</feature>
<reference evidence="2" key="1">
    <citation type="journal article" date="2022" name="Int. J. Mol. Sci.">
        <title>Draft Genome of Tanacetum Coccineum: Genomic Comparison of Closely Related Tanacetum-Family Plants.</title>
        <authorList>
            <person name="Yamashiro T."/>
            <person name="Shiraishi A."/>
            <person name="Nakayama K."/>
            <person name="Satake H."/>
        </authorList>
    </citation>
    <scope>NUCLEOTIDE SEQUENCE</scope>
</reference>
<evidence type="ECO:0000256" key="1">
    <source>
        <dbReference type="SAM" id="MobiDB-lite"/>
    </source>
</evidence>
<comment type="caution">
    <text evidence="2">The sequence shown here is derived from an EMBL/GenBank/DDBJ whole genome shotgun (WGS) entry which is preliminary data.</text>
</comment>
<evidence type="ECO:0000313" key="2">
    <source>
        <dbReference type="EMBL" id="GJS75719.1"/>
    </source>
</evidence>
<proteinExistence type="predicted"/>
<reference evidence="2" key="2">
    <citation type="submission" date="2022-01" db="EMBL/GenBank/DDBJ databases">
        <authorList>
            <person name="Yamashiro T."/>
            <person name="Shiraishi A."/>
            <person name="Satake H."/>
            <person name="Nakayama K."/>
        </authorList>
    </citation>
    <scope>NUCLEOTIDE SEQUENCE</scope>
</reference>
<name>A0ABQ4YDF1_9ASTR</name>